<dbReference type="Gene3D" id="3.40.50.1110">
    <property type="entry name" value="SGNH hydrolase"/>
    <property type="match status" value="1"/>
</dbReference>
<dbReference type="AlphaFoldDB" id="A0A926DR27"/>
<feature type="compositionally biased region" description="Polar residues" evidence="1">
    <location>
        <begin position="39"/>
        <end position="52"/>
    </location>
</feature>
<dbReference type="InterPro" id="IPR036514">
    <property type="entry name" value="SGNH_hydro_sf"/>
</dbReference>
<evidence type="ECO:0000256" key="1">
    <source>
        <dbReference type="SAM" id="MobiDB-lite"/>
    </source>
</evidence>
<reference evidence="3" key="1">
    <citation type="submission" date="2020-08" db="EMBL/GenBank/DDBJ databases">
        <title>Genome public.</title>
        <authorList>
            <person name="Liu C."/>
            <person name="Sun Q."/>
        </authorList>
    </citation>
    <scope>NUCLEOTIDE SEQUENCE</scope>
    <source>
        <strain evidence="3">NSJ-32</strain>
    </source>
</reference>
<feature type="domain" description="SGNH hydrolase-type esterase" evidence="2">
    <location>
        <begin position="121"/>
        <end position="248"/>
    </location>
</feature>
<protein>
    <recommendedName>
        <fullName evidence="2">SGNH hydrolase-type esterase domain-containing protein</fullName>
    </recommendedName>
</protein>
<dbReference type="Proteomes" id="UP000657006">
    <property type="component" value="Unassembled WGS sequence"/>
</dbReference>
<accession>A0A926DR27</accession>
<evidence type="ECO:0000259" key="2">
    <source>
        <dbReference type="Pfam" id="PF13472"/>
    </source>
</evidence>
<keyword evidence="4" id="KW-1185">Reference proteome</keyword>
<proteinExistence type="predicted"/>
<name>A0A926DR27_9FIRM</name>
<dbReference type="SUPFAM" id="SSF52266">
    <property type="entry name" value="SGNH hydrolase"/>
    <property type="match status" value="1"/>
</dbReference>
<organism evidence="3 4">
    <name type="scientific">Bianquea renquensis</name>
    <dbReference type="NCBI Taxonomy" id="2763661"/>
    <lineage>
        <taxon>Bacteria</taxon>
        <taxon>Bacillati</taxon>
        <taxon>Bacillota</taxon>
        <taxon>Clostridia</taxon>
        <taxon>Eubacteriales</taxon>
        <taxon>Bianqueaceae</taxon>
        <taxon>Bianquea</taxon>
    </lineage>
</organism>
<evidence type="ECO:0000313" key="4">
    <source>
        <dbReference type="Proteomes" id="UP000657006"/>
    </source>
</evidence>
<dbReference type="InterPro" id="IPR013830">
    <property type="entry name" value="SGNH_hydro"/>
</dbReference>
<gene>
    <name evidence="3" type="ORF">H8730_02860</name>
</gene>
<dbReference type="Pfam" id="PF13472">
    <property type="entry name" value="Lipase_GDSL_2"/>
    <property type="match status" value="1"/>
</dbReference>
<sequence>MKLHKLSYTLLALVSAFALCLLLITISVVRQRQTLASSQSETSYPKANSSAPDSEEESALVSAPPPPVESSTADLEDLADPFLDTAFVGNSFVFDLKNYGLIPSADFYGRVGLTVRTVFTESVVGSTIPVIDELNAKQYKTVILVFGENELGWVYPEIFKEEYAKVIGAVRERQPGADIYVQSLFPVSAAASAKNEYNTNNTRIQEYNHLLEALAAETGAGYLDPGSEMRDRDGCLPDEAAADGIHPNIQYCQIWVDYLRTHLKGDPS</sequence>
<comment type="caution">
    <text evidence="3">The sequence shown here is derived from an EMBL/GenBank/DDBJ whole genome shotgun (WGS) entry which is preliminary data.</text>
</comment>
<dbReference type="RefSeq" id="WP_177714384.1">
    <property type="nucleotide sequence ID" value="NZ_JACRSQ010000003.1"/>
</dbReference>
<dbReference type="EMBL" id="JACRSQ010000003">
    <property type="protein sequence ID" value="MBC8542488.1"/>
    <property type="molecule type" value="Genomic_DNA"/>
</dbReference>
<evidence type="ECO:0000313" key="3">
    <source>
        <dbReference type="EMBL" id="MBC8542488.1"/>
    </source>
</evidence>
<feature type="region of interest" description="Disordered" evidence="1">
    <location>
        <begin position="39"/>
        <end position="73"/>
    </location>
</feature>